<dbReference type="InterPro" id="IPR057326">
    <property type="entry name" value="KR_dom"/>
</dbReference>
<dbReference type="Pfam" id="PF00106">
    <property type="entry name" value="adh_short"/>
    <property type="match status" value="1"/>
</dbReference>
<accession>A0A366ELY9</accession>
<dbReference type="PANTHER" id="PTHR43313:SF1">
    <property type="entry name" value="3BETA-HYDROXYSTEROID DEHYDROGENASE DHS-16"/>
    <property type="match status" value="1"/>
</dbReference>
<dbReference type="InterPro" id="IPR036291">
    <property type="entry name" value="NAD(P)-bd_dom_sf"/>
</dbReference>
<name>A0A366ELY9_9HYPH</name>
<dbReference type="RefSeq" id="WP_170153416.1">
    <property type="nucleotide sequence ID" value="NZ_QNRK01000044.1"/>
</dbReference>
<sequence length="289" mass="30233">MSAESKKTAVVTGASTGIGLGCVKVLAAGGWRVFAAVRRSEDAERLTKAFGEAVRPLLFDVTDVDAVARAAREVGEALGGRTLSGLVNNAGVAVAGPLLHLKIADFERQIAVNLSGPLIVTQAFAPLLGADRSRSGPPGRIVMMSSVGGLTAAPFLGPYSASKFALEGLSESLRRELMLYGIDVVVINPGAVATPIWGKSDDIDAEFAATPYASAIAKVKAYMVAMAEAGLPPERIGEAVRTALTAERPKTRYIVTPTPVQDFLARNLPKRWVDGMIASRLGLAPPKRG</sequence>
<dbReference type="InterPro" id="IPR002347">
    <property type="entry name" value="SDR_fam"/>
</dbReference>
<dbReference type="PROSITE" id="PS51257">
    <property type="entry name" value="PROKAR_LIPOPROTEIN"/>
    <property type="match status" value="1"/>
</dbReference>
<comment type="similarity">
    <text evidence="1">Belongs to the short-chain dehydrogenases/reductases (SDR) family.</text>
</comment>
<dbReference type="Gene3D" id="3.40.50.720">
    <property type="entry name" value="NAD(P)-binding Rossmann-like Domain"/>
    <property type="match status" value="1"/>
</dbReference>
<evidence type="ECO:0000259" key="2">
    <source>
        <dbReference type="SMART" id="SM00822"/>
    </source>
</evidence>
<comment type="caution">
    <text evidence="3">The sequence shown here is derived from an EMBL/GenBank/DDBJ whole genome shotgun (WGS) entry which is preliminary data.</text>
</comment>
<proteinExistence type="inferred from homology"/>
<dbReference type="PRINTS" id="PR00080">
    <property type="entry name" value="SDRFAMILY"/>
</dbReference>
<protein>
    <recommendedName>
        <fullName evidence="2">Ketoreductase domain-containing protein</fullName>
    </recommendedName>
</protein>
<evidence type="ECO:0000313" key="3">
    <source>
        <dbReference type="EMBL" id="RBP03452.1"/>
    </source>
</evidence>
<dbReference type="AlphaFoldDB" id="A0A366ELY9"/>
<evidence type="ECO:0000256" key="1">
    <source>
        <dbReference type="RuleBase" id="RU000363"/>
    </source>
</evidence>
<dbReference type="PROSITE" id="PS00061">
    <property type="entry name" value="ADH_SHORT"/>
    <property type="match status" value="1"/>
</dbReference>
<gene>
    <name evidence="3" type="ORF">DFR50_1448</name>
</gene>
<dbReference type="GO" id="GO:0008202">
    <property type="term" value="P:steroid metabolic process"/>
    <property type="evidence" value="ECO:0007669"/>
    <property type="project" value="TreeGrafter"/>
</dbReference>
<dbReference type="SUPFAM" id="SSF51735">
    <property type="entry name" value="NAD(P)-binding Rossmann-fold domains"/>
    <property type="match status" value="1"/>
</dbReference>
<evidence type="ECO:0000313" key="4">
    <source>
        <dbReference type="Proteomes" id="UP000253529"/>
    </source>
</evidence>
<reference evidence="3 4" key="1">
    <citation type="submission" date="2018-06" db="EMBL/GenBank/DDBJ databases">
        <title>Genomic Encyclopedia of Type Strains, Phase IV (KMG-IV): sequencing the most valuable type-strain genomes for metagenomic binning, comparative biology and taxonomic classification.</title>
        <authorList>
            <person name="Goeker M."/>
        </authorList>
    </citation>
    <scope>NUCLEOTIDE SEQUENCE [LARGE SCALE GENOMIC DNA]</scope>
    <source>
        <strain evidence="3 4">DSM 24875</strain>
    </source>
</reference>
<dbReference type="SMART" id="SM00822">
    <property type="entry name" value="PKS_KR"/>
    <property type="match status" value="1"/>
</dbReference>
<dbReference type="PANTHER" id="PTHR43313">
    <property type="entry name" value="SHORT-CHAIN DEHYDROGENASE/REDUCTASE FAMILY 9C"/>
    <property type="match status" value="1"/>
</dbReference>
<dbReference type="GO" id="GO:0016491">
    <property type="term" value="F:oxidoreductase activity"/>
    <property type="evidence" value="ECO:0007669"/>
    <property type="project" value="TreeGrafter"/>
</dbReference>
<feature type="domain" description="Ketoreductase" evidence="2">
    <location>
        <begin position="7"/>
        <end position="195"/>
    </location>
</feature>
<organism evidence="3 4">
    <name type="scientific">Roseiarcus fermentans</name>
    <dbReference type="NCBI Taxonomy" id="1473586"/>
    <lineage>
        <taxon>Bacteria</taxon>
        <taxon>Pseudomonadati</taxon>
        <taxon>Pseudomonadota</taxon>
        <taxon>Alphaproteobacteria</taxon>
        <taxon>Hyphomicrobiales</taxon>
        <taxon>Roseiarcaceae</taxon>
        <taxon>Roseiarcus</taxon>
    </lineage>
</organism>
<dbReference type="CDD" id="cd05374">
    <property type="entry name" value="17beta-HSD-like_SDR_c"/>
    <property type="match status" value="1"/>
</dbReference>
<dbReference type="PRINTS" id="PR00081">
    <property type="entry name" value="GDHRDH"/>
</dbReference>
<keyword evidence="4" id="KW-1185">Reference proteome</keyword>
<dbReference type="EMBL" id="QNRK01000044">
    <property type="protein sequence ID" value="RBP03452.1"/>
    <property type="molecule type" value="Genomic_DNA"/>
</dbReference>
<dbReference type="Proteomes" id="UP000253529">
    <property type="component" value="Unassembled WGS sequence"/>
</dbReference>
<dbReference type="InterPro" id="IPR020904">
    <property type="entry name" value="Sc_DH/Rdtase_CS"/>
</dbReference>